<comment type="similarity">
    <text evidence="2">Belongs to the class-V pyridoxal-phosphate-dependent aminotransferase family.</text>
</comment>
<evidence type="ECO:0000256" key="5">
    <source>
        <dbReference type="PIRSR" id="PIRSR000524-50"/>
    </source>
</evidence>
<name>A0A5B8FY54_9RHOB</name>
<reference evidence="7 8" key="1">
    <citation type="submission" date="2019-06" db="EMBL/GenBank/DDBJ databases">
        <title>Genome sequence of Rhodobacteraceae bacterium D4M1.</title>
        <authorList>
            <person name="Cao J."/>
        </authorList>
    </citation>
    <scope>NUCLEOTIDE SEQUENCE [LARGE SCALE GENOMIC DNA]</scope>
    <source>
        <strain evidence="7 8">D4M1</strain>
    </source>
</reference>
<sequence>MSLAHGRHFLSIPGPSVMPDRVLNAMHQAAPNIYEGDLITLTGEVYDNLARIARTSTAVPVIYMANGHGAWEASLTNVFSRGDTALVLFTGRFARGWAEQAERLGVTVKSIDFGPRSPVDPALVEDALRADTGHEIRAVMMVQTDTATSVLNDVKAVREAIDAAGHPALLMVDCIASFACDSFEMDAWGVDVMVTGSQKGLMTPPGLGLNFVGPKALEARAKADLATPYWDWQPRCNPQVYYQKFCGTAPTHHLFGLHEATTMILEEGIENVWARHVTLSTAVHAAVEAWGRGGPLECNIADPAHRSRAVTSIRTGAIDANALRRYCEDQLGLTLGIGLPLGSPVMGGREEGVFRIGHMGHLSAPMILGTLGSIETAMTALDMPHGPGAVAAAAAVIAGHPRS</sequence>
<keyword evidence="8" id="KW-1185">Reference proteome</keyword>
<dbReference type="Pfam" id="PF00266">
    <property type="entry name" value="Aminotran_5"/>
    <property type="match status" value="1"/>
</dbReference>
<dbReference type="FunFam" id="3.90.1150.10:FF:000204">
    <property type="entry name" value="Hypothetical aminotransferase"/>
    <property type="match status" value="1"/>
</dbReference>
<dbReference type="InterPro" id="IPR015422">
    <property type="entry name" value="PyrdxlP-dep_Trfase_small"/>
</dbReference>
<dbReference type="GO" id="GO:0019265">
    <property type="term" value="P:glycine biosynthetic process, by transamination of glyoxylate"/>
    <property type="evidence" value="ECO:0007669"/>
    <property type="project" value="TreeGrafter"/>
</dbReference>
<dbReference type="Proteomes" id="UP000305888">
    <property type="component" value="Chromosome"/>
</dbReference>
<evidence type="ECO:0000256" key="2">
    <source>
        <dbReference type="ARBA" id="ARBA00009236"/>
    </source>
</evidence>
<feature type="domain" description="Aminotransferase class V" evidence="6">
    <location>
        <begin position="48"/>
        <end position="346"/>
    </location>
</feature>
<keyword evidence="3 5" id="KW-0663">Pyridoxal phosphate</keyword>
<dbReference type="EMBL" id="CP040818">
    <property type="protein sequence ID" value="QDL91442.1"/>
    <property type="molecule type" value="Genomic_DNA"/>
</dbReference>
<dbReference type="InterPro" id="IPR024169">
    <property type="entry name" value="SP_NH2Trfase/AEP_transaminase"/>
</dbReference>
<feature type="modified residue" description="N6-(pyridoxal phosphate)lysine" evidence="5">
    <location>
        <position position="199"/>
    </location>
</feature>
<keyword evidence="7" id="KW-0808">Transferase</keyword>
<protein>
    <submittedName>
        <fullName evidence="7">Aminotransferase class V-fold PLP-dependent enzyme</fullName>
    </submittedName>
</protein>
<dbReference type="InterPro" id="IPR015421">
    <property type="entry name" value="PyrdxlP-dep_Trfase_major"/>
</dbReference>
<accession>A0A5B8FY54</accession>
<gene>
    <name evidence="7" type="ORF">FDP22_06380</name>
</gene>
<dbReference type="GO" id="GO:0004760">
    <property type="term" value="F:L-serine-pyruvate transaminase activity"/>
    <property type="evidence" value="ECO:0007669"/>
    <property type="project" value="TreeGrafter"/>
</dbReference>
<feature type="binding site" evidence="4">
    <location>
        <position position="355"/>
    </location>
    <ligand>
        <name>substrate</name>
    </ligand>
</feature>
<dbReference type="GO" id="GO:0008453">
    <property type="term" value="F:alanine-glyoxylate transaminase activity"/>
    <property type="evidence" value="ECO:0007669"/>
    <property type="project" value="TreeGrafter"/>
</dbReference>
<dbReference type="Gene3D" id="3.40.640.10">
    <property type="entry name" value="Type I PLP-dependent aspartate aminotransferase-like (Major domain)"/>
    <property type="match status" value="1"/>
</dbReference>
<organism evidence="7 8">
    <name type="scientific">Paroceanicella profunda</name>
    <dbReference type="NCBI Taxonomy" id="2579971"/>
    <lineage>
        <taxon>Bacteria</taxon>
        <taxon>Pseudomonadati</taxon>
        <taxon>Pseudomonadota</taxon>
        <taxon>Alphaproteobacteria</taxon>
        <taxon>Rhodobacterales</taxon>
        <taxon>Paracoccaceae</taxon>
        <taxon>Paroceanicella</taxon>
    </lineage>
</organism>
<comment type="cofactor">
    <cofactor evidence="1 5">
        <name>pyridoxal 5'-phosphate</name>
        <dbReference type="ChEBI" id="CHEBI:597326"/>
    </cofactor>
</comment>
<evidence type="ECO:0000313" key="7">
    <source>
        <dbReference type="EMBL" id="QDL91442.1"/>
    </source>
</evidence>
<evidence type="ECO:0000256" key="1">
    <source>
        <dbReference type="ARBA" id="ARBA00001933"/>
    </source>
</evidence>
<evidence type="ECO:0000259" key="6">
    <source>
        <dbReference type="Pfam" id="PF00266"/>
    </source>
</evidence>
<dbReference type="Gene3D" id="3.90.1150.10">
    <property type="entry name" value="Aspartate Aminotransferase, domain 1"/>
    <property type="match status" value="1"/>
</dbReference>
<dbReference type="PANTHER" id="PTHR21152">
    <property type="entry name" value="AMINOTRANSFERASE CLASS V"/>
    <property type="match status" value="1"/>
</dbReference>
<keyword evidence="7" id="KW-0032">Aminotransferase</keyword>
<dbReference type="InterPro" id="IPR000192">
    <property type="entry name" value="Aminotrans_V_dom"/>
</dbReference>
<dbReference type="PIRSF" id="PIRSF000524">
    <property type="entry name" value="SPT"/>
    <property type="match status" value="1"/>
</dbReference>
<evidence type="ECO:0000313" key="8">
    <source>
        <dbReference type="Proteomes" id="UP000305888"/>
    </source>
</evidence>
<dbReference type="RefSeq" id="WP_138577775.1">
    <property type="nucleotide sequence ID" value="NZ_CP040818.1"/>
</dbReference>
<dbReference type="OrthoDB" id="389074at2"/>
<dbReference type="SUPFAM" id="SSF53383">
    <property type="entry name" value="PLP-dependent transferases"/>
    <property type="match status" value="1"/>
</dbReference>
<evidence type="ECO:0000256" key="4">
    <source>
        <dbReference type="PIRSR" id="PIRSR000524-1"/>
    </source>
</evidence>
<dbReference type="KEGG" id="ppru:FDP22_06380"/>
<proteinExistence type="inferred from homology"/>
<dbReference type="InterPro" id="IPR015424">
    <property type="entry name" value="PyrdxlP-dep_Trfase"/>
</dbReference>
<evidence type="ECO:0000256" key="3">
    <source>
        <dbReference type="ARBA" id="ARBA00022898"/>
    </source>
</evidence>
<dbReference type="PANTHER" id="PTHR21152:SF40">
    <property type="entry name" value="ALANINE--GLYOXYLATE AMINOTRANSFERASE"/>
    <property type="match status" value="1"/>
</dbReference>
<dbReference type="AlphaFoldDB" id="A0A5B8FY54"/>